<evidence type="ECO:0000256" key="1">
    <source>
        <dbReference type="ARBA" id="ARBA00005912"/>
    </source>
</evidence>
<comment type="caution">
    <text evidence="6">The sequence shown here is derived from an EMBL/GenBank/DDBJ whole genome shotgun (WGS) entry which is preliminary data.</text>
</comment>
<dbReference type="InterPro" id="IPR002661">
    <property type="entry name" value="Ribosome_recyc_fac"/>
</dbReference>
<organism evidence="6 7">
    <name type="scientific">Papiliotrema laurentii</name>
    <name type="common">Cryptococcus laurentii</name>
    <dbReference type="NCBI Taxonomy" id="5418"/>
    <lineage>
        <taxon>Eukaryota</taxon>
        <taxon>Fungi</taxon>
        <taxon>Dikarya</taxon>
        <taxon>Basidiomycota</taxon>
        <taxon>Agaricomycotina</taxon>
        <taxon>Tremellomycetes</taxon>
        <taxon>Tremellales</taxon>
        <taxon>Rhynchogastremaceae</taxon>
        <taxon>Papiliotrema</taxon>
    </lineage>
</organism>
<name>A0AAD9L611_PAPLA</name>
<dbReference type="EMBL" id="JAODAN010000004">
    <property type="protein sequence ID" value="KAK1924966.1"/>
    <property type="molecule type" value="Genomic_DNA"/>
</dbReference>
<comment type="similarity">
    <text evidence="1">Belongs to the RRF family.</text>
</comment>
<dbReference type="InterPro" id="IPR036191">
    <property type="entry name" value="RRF_sf"/>
</dbReference>
<keyword evidence="7" id="KW-1185">Reference proteome</keyword>
<evidence type="ECO:0000256" key="3">
    <source>
        <dbReference type="ARBA" id="ARBA00024909"/>
    </source>
</evidence>
<accession>A0AAD9L611</accession>
<dbReference type="PANTHER" id="PTHR20982">
    <property type="entry name" value="RIBOSOME RECYCLING FACTOR"/>
    <property type="match status" value="1"/>
</dbReference>
<feature type="compositionally biased region" description="Basic residues" evidence="4">
    <location>
        <begin position="47"/>
        <end position="60"/>
    </location>
</feature>
<protein>
    <submittedName>
        <fullName evidence="6">Ribosome recycling factor-domain-containing protein</fullName>
    </submittedName>
</protein>
<evidence type="ECO:0000256" key="4">
    <source>
        <dbReference type="SAM" id="MobiDB-lite"/>
    </source>
</evidence>
<dbReference type="GO" id="GO:0043023">
    <property type="term" value="F:ribosomal large subunit binding"/>
    <property type="evidence" value="ECO:0007669"/>
    <property type="project" value="TreeGrafter"/>
</dbReference>
<feature type="region of interest" description="Disordered" evidence="4">
    <location>
        <begin position="39"/>
        <end position="77"/>
    </location>
</feature>
<evidence type="ECO:0000313" key="7">
    <source>
        <dbReference type="Proteomes" id="UP001182556"/>
    </source>
</evidence>
<evidence type="ECO:0000259" key="5">
    <source>
        <dbReference type="Pfam" id="PF01765"/>
    </source>
</evidence>
<keyword evidence="2" id="KW-0648">Protein biosynthesis</keyword>
<dbReference type="PANTHER" id="PTHR20982:SF3">
    <property type="entry name" value="MITOCHONDRIAL RIBOSOME RECYCLING FACTOR PSEUDO 1"/>
    <property type="match status" value="1"/>
</dbReference>
<feature type="compositionally biased region" description="Basic and acidic residues" evidence="4">
    <location>
        <begin position="61"/>
        <end position="77"/>
    </location>
</feature>
<proteinExistence type="inferred from homology"/>
<reference evidence="6" key="1">
    <citation type="submission" date="2023-02" db="EMBL/GenBank/DDBJ databases">
        <title>Identification and recombinant expression of a fungal hydrolase from Papiliotrema laurentii that hydrolyzes apple cutin and clears colloidal polyester polyurethane.</title>
        <authorList>
            <consortium name="DOE Joint Genome Institute"/>
            <person name="Roman V.A."/>
            <person name="Bojanowski C."/>
            <person name="Crable B.R."/>
            <person name="Wagner D.N."/>
            <person name="Hung C.S."/>
            <person name="Nadeau L.J."/>
            <person name="Schratz L."/>
            <person name="Haridas S."/>
            <person name="Pangilinan J."/>
            <person name="Lipzen A."/>
            <person name="Na H."/>
            <person name="Yan M."/>
            <person name="Ng V."/>
            <person name="Grigoriev I.V."/>
            <person name="Spatafora J.W."/>
            <person name="Barlow D."/>
            <person name="Biffinger J."/>
            <person name="Kelley-Loughnane N."/>
            <person name="Varaljay V.A."/>
            <person name="Crookes-Goodson W.J."/>
        </authorList>
    </citation>
    <scope>NUCLEOTIDE SEQUENCE</scope>
    <source>
        <strain evidence="6">5307AH</strain>
    </source>
</reference>
<dbReference type="GO" id="GO:0005739">
    <property type="term" value="C:mitochondrion"/>
    <property type="evidence" value="ECO:0007669"/>
    <property type="project" value="TreeGrafter"/>
</dbReference>
<dbReference type="Proteomes" id="UP001182556">
    <property type="component" value="Unassembled WGS sequence"/>
</dbReference>
<dbReference type="SUPFAM" id="SSF55194">
    <property type="entry name" value="Ribosome recycling factor, RRF"/>
    <property type="match status" value="1"/>
</dbReference>
<dbReference type="Gene3D" id="3.30.1360.40">
    <property type="match status" value="1"/>
</dbReference>
<comment type="function">
    <text evidence="3">Necessary for protein synthesis in mitochondria. Functions as a ribosome recycling factor in mitochondria.</text>
</comment>
<dbReference type="GO" id="GO:0006412">
    <property type="term" value="P:translation"/>
    <property type="evidence" value="ECO:0007669"/>
    <property type="project" value="UniProtKB-KW"/>
</dbReference>
<gene>
    <name evidence="6" type="ORF">DB88DRAFT_487469</name>
</gene>
<dbReference type="InterPro" id="IPR023584">
    <property type="entry name" value="Ribosome_recyc_fac_dom"/>
</dbReference>
<dbReference type="Pfam" id="PF01765">
    <property type="entry name" value="RRF"/>
    <property type="match status" value="1"/>
</dbReference>
<dbReference type="Gene3D" id="1.10.132.20">
    <property type="entry name" value="Ribosome-recycling factor"/>
    <property type="match status" value="1"/>
</dbReference>
<feature type="domain" description="Ribosome recycling factor" evidence="5">
    <location>
        <begin position="112"/>
        <end position="257"/>
    </location>
</feature>
<dbReference type="AlphaFoldDB" id="A0AAD9L611"/>
<sequence>MRHTIPLRLLQIRSQSVRPLLAASRRAIPTPTLSLARPLSTSAPLLKKSKAAATKKAHKQHKEEADGNPEGKRYDKAPEADLGDVLAKTERKMEKAVDWAKGLVYEMVERGRGRVSPALLDSVKVTTNDVPGSRSLNSVASVTVQKSALMVNIWDPTHTKHVESAIHEANLPGLSPTRVNETTLRIPVNRPTHEQRQELLKQIASTVETAKNQVRHARTDGMNGLGGRGEEGTEEVQKLANDFGGQLDQFLTQAKKEFEKV</sequence>
<evidence type="ECO:0000313" key="6">
    <source>
        <dbReference type="EMBL" id="KAK1924966.1"/>
    </source>
</evidence>
<evidence type="ECO:0000256" key="2">
    <source>
        <dbReference type="ARBA" id="ARBA00022917"/>
    </source>
</evidence>